<sequence>MCLWGTETGSRMLSQQRRGFLCLDSGHFCCKLSSFCCHRVAPLTSGPADPQQDEFHMMHLDCTSLGPPGSPMPQSPSSSSASDSRVSKRNTSFPDAARVPLQGDLPADMPPNPMYVPMQILWWQQMYARHYYISSVERSPPASPPSSPLQPAQPDEATQPPLGPNPAQNPLQENQPANPVQMNAQGGPVLNDDELNHDWLDWLYTVSRAGVLLSIVYFYSSFSRFVMVVGAMLLIYLHQARWFPFRPEQQNLRGAERPGAPQNEGQRQQDIQEMERMMDEGMEDDDSGEEGVGGPEDQVQAAAALQEPNFLTIAWSFISTFLTSLIPEGRPQPAN</sequence>
<keyword evidence="2" id="KW-0812">Transmembrane</keyword>
<feature type="compositionally biased region" description="Acidic residues" evidence="1">
    <location>
        <begin position="280"/>
        <end position="289"/>
    </location>
</feature>
<feature type="region of interest" description="Disordered" evidence="1">
    <location>
        <begin position="60"/>
        <end position="105"/>
    </location>
</feature>
<dbReference type="AlphaFoldDB" id="A0A3Q2Z9X4"/>
<feature type="transmembrane region" description="Helical" evidence="2">
    <location>
        <begin position="216"/>
        <end position="237"/>
    </location>
</feature>
<name>A0A3Q2Z9X4_KRYMA</name>
<keyword evidence="4" id="KW-1185">Reference proteome</keyword>
<feature type="compositionally biased region" description="Low complexity" evidence="1">
    <location>
        <begin position="75"/>
        <end position="84"/>
    </location>
</feature>
<reference evidence="3" key="2">
    <citation type="submission" date="2025-09" db="UniProtKB">
        <authorList>
            <consortium name="Ensembl"/>
        </authorList>
    </citation>
    <scope>IDENTIFICATION</scope>
</reference>
<dbReference type="OMA" id="LHQARWF"/>
<dbReference type="STRING" id="37003.ENSKMAP00000000243"/>
<evidence type="ECO:0000256" key="2">
    <source>
        <dbReference type="SAM" id="Phobius"/>
    </source>
</evidence>
<organism evidence="3 4">
    <name type="scientific">Kryptolebias marmoratus</name>
    <name type="common">Mangrove killifish</name>
    <name type="synonym">Rivulus marmoratus</name>
    <dbReference type="NCBI Taxonomy" id="37003"/>
    <lineage>
        <taxon>Eukaryota</taxon>
        <taxon>Metazoa</taxon>
        <taxon>Chordata</taxon>
        <taxon>Craniata</taxon>
        <taxon>Vertebrata</taxon>
        <taxon>Euteleostomi</taxon>
        <taxon>Actinopterygii</taxon>
        <taxon>Neopterygii</taxon>
        <taxon>Teleostei</taxon>
        <taxon>Neoteleostei</taxon>
        <taxon>Acanthomorphata</taxon>
        <taxon>Ovalentaria</taxon>
        <taxon>Atherinomorphae</taxon>
        <taxon>Cyprinodontiformes</taxon>
        <taxon>Rivulidae</taxon>
        <taxon>Kryptolebias</taxon>
    </lineage>
</organism>
<keyword evidence="2" id="KW-0472">Membrane</keyword>
<dbReference type="PANTHER" id="PTHR12943:SF5">
    <property type="entry name" value="HOMOCYSTEINE-RESPONSIVE ENDOPLASMIC RETICULUM-RESIDENT UBIQUITIN-LIKE DOMAIN MEMBER 2 PROTEIN"/>
    <property type="match status" value="1"/>
</dbReference>
<reference evidence="3" key="1">
    <citation type="submission" date="2025-08" db="UniProtKB">
        <authorList>
            <consortium name="Ensembl"/>
        </authorList>
    </citation>
    <scope>IDENTIFICATION</scope>
</reference>
<proteinExistence type="predicted"/>
<keyword evidence="2" id="KW-1133">Transmembrane helix</keyword>
<dbReference type="GO" id="GO:0030968">
    <property type="term" value="P:endoplasmic reticulum unfolded protein response"/>
    <property type="evidence" value="ECO:0007669"/>
    <property type="project" value="TreeGrafter"/>
</dbReference>
<evidence type="ECO:0000256" key="1">
    <source>
        <dbReference type="SAM" id="MobiDB-lite"/>
    </source>
</evidence>
<dbReference type="Proteomes" id="UP000264800">
    <property type="component" value="Unplaced"/>
</dbReference>
<evidence type="ECO:0000313" key="3">
    <source>
        <dbReference type="Ensembl" id="ENSKMAP00000000243.1"/>
    </source>
</evidence>
<evidence type="ECO:0000313" key="4">
    <source>
        <dbReference type="Proteomes" id="UP000264800"/>
    </source>
</evidence>
<feature type="region of interest" description="Disordered" evidence="1">
    <location>
        <begin position="137"/>
        <end position="189"/>
    </location>
</feature>
<feature type="compositionally biased region" description="Polar residues" evidence="1">
    <location>
        <begin position="166"/>
        <end position="184"/>
    </location>
</feature>
<dbReference type="Ensembl" id="ENSKMAT00000000268.1">
    <property type="protein sequence ID" value="ENSKMAP00000000243.1"/>
    <property type="gene ID" value="ENSKMAG00000000200.1"/>
</dbReference>
<dbReference type="PANTHER" id="PTHR12943">
    <property type="entry name" value="HOMOCYSTEINE-RESPONSIVE ENDOPLASMIC RETICULUM-RESIDENT UNIQUITIN-LIKE DOMAIN HERPUD PROTEIN FAMILY MEMBER"/>
    <property type="match status" value="1"/>
</dbReference>
<protein>
    <submittedName>
        <fullName evidence="3">HERPUD family member 2</fullName>
    </submittedName>
</protein>
<accession>A0A3Q2Z9X4</accession>
<dbReference type="InterPro" id="IPR039751">
    <property type="entry name" value="HERPUD1/2"/>
</dbReference>
<dbReference type="GeneTree" id="ENSGT00390000017671"/>
<feature type="region of interest" description="Disordered" evidence="1">
    <location>
        <begin position="280"/>
        <end position="299"/>
    </location>
</feature>